<dbReference type="GO" id="GO:0006412">
    <property type="term" value="P:translation"/>
    <property type="evidence" value="ECO:0007669"/>
    <property type="project" value="UniProtKB-UniRule"/>
</dbReference>
<evidence type="ECO:0000256" key="4">
    <source>
        <dbReference type="ARBA" id="ARBA00035202"/>
    </source>
</evidence>
<comment type="subunit">
    <text evidence="5">Part of the ribosomal stalk of the 50S ribosomal subunit. The N-terminus interacts with L11 and the large rRNA to form the base of the stalk. The C-terminus forms an elongated spine to which L12 dimers bind in a sequential fashion forming a multimeric L10(L12)X complex.</text>
</comment>
<evidence type="ECO:0000313" key="7">
    <source>
        <dbReference type="Proteomes" id="UP000237865"/>
    </source>
</evidence>
<evidence type="ECO:0000313" key="6">
    <source>
        <dbReference type="EMBL" id="PPE05855.1"/>
    </source>
</evidence>
<proteinExistence type="inferred from homology"/>
<protein>
    <recommendedName>
        <fullName evidence="4 5">Large ribosomal subunit protein uL10</fullName>
    </recommendedName>
</protein>
<dbReference type="AlphaFoldDB" id="A0A2S5RFE6"/>
<keyword evidence="2 5" id="KW-0689">Ribosomal protein</keyword>
<dbReference type="InterPro" id="IPR001790">
    <property type="entry name" value="Ribosomal_uL10"/>
</dbReference>
<dbReference type="InterPro" id="IPR047865">
    <property type="entry name" value="Ribosomal_uL10_bac_type"/>
</dbReference>
<keyword evidence="3 5" id="KW-0687">Ribonucleoprotein</keyword>
<dbReference type="InterPro" id="IPR022973">
    <property type="entry name" value="Ribosomal_uL10_bac"/>
</dbReference>
<evidence type="ECO:0000256" key="5">
    <source>
        <dbReference type="HAMAP-Rule" id="MF_00362"/>
    </source>
</evidence>
<organism evidence="6 7">
    <name type="scientific">Williamsoniiplasma lucivorax</name>
    <dbReference type="NCBI Taxonomy" id="209274"/>
    <lineage>
        <taxon>Bacteria</taxon>
        <taxon>Bacillati</taxon>
        <taxon>Mycoplasmatota</taxon>
        <taxon>Mollicutes</taxon>
        <taxon>Entomoplasmatales</taxon>
        <taxon>Williamsoniiplasma</taxon>
    </lineage>
</organism>
<dbReference type="NCBIfam" id="NF000955">
    <property type="entry name" value="PRK00099.1-1"/>
    <property type="match status" value="1"/>
</dbReference>
<evidence type="ECO:0000256" key="2">
    <source>
        <dbReference type="ARBA" id="ARBA00022980"/>
    </source>
</evidence>
<dbReference type="CDD" id="cd05797">
    <property type="entry name" value="Ribosomal_L10"/>
    <property type="match status" value="1"/>
</dbReference>
<keyword evidence="5" id="KW-0694">RNA-binding</keyword>
<dbReference type="EMBL" id="PHNE01000001">
    <property type="protein sequence ID" value="PPE05855.1"/>
    <property type="molecule type" value="Genomic_DNA"/>
</dbReference>
<dbReference type="InterPro" id="IPR043141">
    <property type="entry name" value="Ribosomal_uL10-like_sf"/>
</dbReference>
<dbReference type="SUPFAM" id="SSF160369">
    <property type="entry name" value="Ribosomal protein L10-like"/>
    <property type="match status" value="1"/>
</dbReference>
<dbReference type="Gene3D" id="3.30.70.1730">
    <property type="match status" value="1"/>
</dbReference>
<dbReference type="GO" id="GO:1990904">
    <property type="term" value="C:ribonucleoprotein complex"/>
    <property type="evidence" value="ECO:0007669"/>
    <property type="project" value="UniProtKB-KW"/>
</dbReference>
<dbReference type="GO" id="GO:0005840">
    <property type="term" value="C:ribosome"/>
    <property type="evidence" value="ECO:0007669"/>
    <property type="project" value="UniProtKB-KW"/>
</dbReference>
<name>A0A2S5RFE6_9MOLU</name>
<gene>
    <name evidence="5 6" type="primary">rplJ</name>
    <name evidence="6" type="ORF">ELUCI_v1c01430</name>
</gene>
<dbReference type="HAMAP" id="MF_00362">
    <property type="entry name" value="Ribosomal_uL10"/>
    <property type="match status" value="1"/>
</dbReference>
<dbReference type="Pfam" id="PF00466">
    <property type="entry name" value="Ribosomal_L10"/>
    <property type="match status" value="1"/>
</dbReference>
<dbReference type="GO" id="GO:0070180">
    <property type="term" value="F:large ribosomal subunit rRNA binding"/>
    <property type="evidence" value="ECO:0007669"/>
    <property type="project" value="UniProtKB-UniRule"/>
</dbReference>
<reference evidence="6 7" key="1">
    <citation type="submission" date="2017-11" db="EMBL/GenBank/DDBJ databases">
        <title>Genome sequence of Entomoplasma lucivorax PIPN-2 (ATCC 49196).</title>
        <authorList>
            <person name="Lo W.-S."/>
            <person name="Gasparich G.E."/>
            <person name="Kuo C.-H."/>
        </authorList>
    </citation>
    <scope>NUCLEOTIDE SEQUENCE [LARGE SCALE GENOMIC DNA]</scope>
    <source>
        <strain evidence="6 7">PIPN-2</strain>
    </source>
</reference>
<comment type="similarity">
    <text evidence="1 5">Belongs to the universal ribosomal protein uL10 family.</text>
</comment>
<dbReference type="STRING" id="1399797.GCA_000518285_01370"/>
<dbReference type="Proteomes" id="UP000237865">
    <property type="component" value="Unassembled WGS sequence"/>
</dbReference>
<dbReference type="PANTHER" id="PTHR11560">
    <property type="entry name" value="39S RIBOSOMAL PROTEIN L10, MITOCHONDRIAL"/>
    <property type="match status" value="1"/>
</dbReference>
<accession>A0A2S5RFE6</accession>
<sequence>MKLERPAHSKKNEVVVEITNKLKSNGVAIAEYKFLTVAQMTQLRRLCLEHNIDIKVYKDSLVRRAAKEAGLDGLEAFLTQQNVFLFSEDPIAPAKLVANFAKTNEKLVLKAGVYEGAVMDTKAINEVASIPSKDELYSMFASSLIYPLRQFMLVTKEVAKLKSE</sequence>
<keyword evidence="7" id="KW-1185">Reference proteome</keyword>
<comment type="caution">
    <text evidence="6">The sequence shown here is derived from an EMBL/GenBank/DDBJ whole genome shotgun (WGS) entry which is preliminary data.</text>
</comment>
<evidence type="ECO:0000256" key="1">
    <source>
        <dbReference type="ARBA" id="ARBA00008889"/>
    </source>
</evidence>
<dbReference type="RefSeq" id="WP_028126784.1">
    <property type="nucleotide sequence ID" value="NZ_PHNE01000001.1"/>
</dbReference>
<comment type="function">
    <text evidence="5">Forms part of the ribosomal stalk, playing a central role in the interaction of the ribosome with GTP-bound translation factors.</text>
</comment>
<keyword evidence="5" id="KW-0699">rRNA-binding</keyword>
<evidence type="ECO:0000256" key="3">
    <source>
        <dbReference type="ARBA" id="ARBA00023274"/>
    </source>
</evidence>